<feature type="region of interest" description="Disordered" evidence="1">
    <location>
        <begin position="236"/>
        <end position="256"/>
    </location>
</feature>
<evidence type="ECO:0000256" key="1">
    <source>
        <dbReference type="SAM" id="MobiDB-lite"/>
    </source>
</evidence>
<dbReference type="RefSeq" id="XP_005777212.1">
    <property type="nucleotide sequence ID" value="XM_005777155.1"/>
</dbReference>
<dbReference type="KEGG" id="ehx:EMIHUDRAFT_238275"/>
<dbReference type="PaxDb" id="2903-EOD24783"/>
<organism evidence="2 3">
    <name type="scientific">Emiliania huxleyi (strain CCMP1516)</name>
    <dbReference type="NCBI Taxonomy" id="280463"/>
    <lineage>
        <taxon>Eukaryota</taxon>
        <taxon>Haptista</taxon>
        <taxon>Haptophyta</taxon>
        <taxon>Prymnesiophyceae</taxon>
        <taxon>Isochrysidales</taxon>
        <taxon>Noelaerhabdaceae</taxon>
        <taxon>Emiliania</taxon>
    </lineage>
</organism>
<dbReference type="Proteomes" id="UP000013827">
    <property type="component" value="Unassembled WGS sequence"/>
</dbReference>
<reference evidence="3" key="1">
    <citation type="journal article" date="2013" name="Nature">
        <title>Pan genome of the phytoplankton Emiliania underpins its global distribution.</title>
        <authorList>
            <person name="Read B.A."/>
            <person name="Kegel J."/>
            <person name="Klute M.J."/>
            <person name="Kuo A."/>
            <person name="Lefebvre S.C."/>
            <person name="Maumus F."/>
            <person name="Mayer C."/>
            <person name="Miller J."/>
            <person name="Monier A."/>
            <person name="Salamov A."/>
            <person name="Young J."/>
            <person name="Aguilar M."/>
            <person name="Claverie J.M."/>
            <person name="Frickenhaus S."/>
            <person name="Gonzalez K."/>
            <person name="Herman E.K."/>
            <person name="Lin Y.C."/>
            <person name="Napier J."/>
            <person name="Ogata H."/>
            <person name="Sarno A.F."/>
            <person name="Shmutz J."/>
            <person name="Schroeder D."/>
            <person name="de Vargas C."/>
            <person name="Verret F."/>
            <person name="von Dassow P."/>
            <person name="Valentin K."/>
            <person name="Van de Peer Y."/>
            <person name="Wheeler G."/>
            <person name="Dacks J.B."/>
            <person name="Delwiche C.F."/>
            <person name="Dyhrman S.T."/>
            <person name="Glockner G."/>
            <person name="John U."/>
            <person name="Richards T."/>
            <person name="Worden A.Z."/>
            <person name="Zhang X."/>
            <person name="Grigoriev I.V."/>
            <person name="Allen A.E."/>
            <person name="Bidle K."/>
            <person name="Borodovsky M."/>
            <person name="Bowler C."/>
            <person name="Brownlee C."/>
            <person name="Cock J.M."/>
            <person name="Elias M."/>
            <person name="Gladyshev V.N."/>
            <person name="Groth M."/>
            <person name="Guda C."/>
            <person name="Hadaegh A."/>
            <person name="Iglesias-Rodriguez M.D."/>
            <person name="Jenkins J."/>
            <person name="Jones B.M."/>
            <person name="Lawson T."/>
            <person name="Leese F."/>
            <person name="Lindquist E."/>
            <person name="Lobanov A."/>
            <person name="Lomsadze A."/>
            <person name="Malik S.B."/>
            <person name="Marsh M.E."/>
            <person name="Mackinder L."/>
            <person name="Mock T."/>
            <person name="Mueller-Roeber B."/>
            <person name="Pagarete A."/>
            <person name="Parker M."/>
            <person name="Probert I."/>
            <person name="Quesneville H."/>
            <person name="Raines C."/>
            <person name="Rensing S.A."/>
            <person name="Riano-Pachon D.M."/>
            <person name="Richier S."/>
            <person name="Rokitta S."/>
            <person name="Shiraiwa Y."/>
            <person name="Soanes D.M."/>
            <person name="van der Giezen M."/>
            <person name="Wahlund T.M."/>
            <person name="Williams B."/>
            <person name="Wilson W."/>
            <person name="Wolfe G."/>
            <person name="Wurch L.L."/>
        </authorList>
    </citation>
    <scope>NUCLEOTIDE SEQUENCE</scope>
</reference>
<keyword evidence="3" id="KW-1185">Reference proteome</keyword>
<reference evidence="2" key="2">
    <citation type="submission" date="2024-10" db="UniProtKB">
        <authorList>
            <consortium name="EnsemblProtists"/>
        </authorList>
    </citation>
    <scope>IDENTIFICATION</scope>
</reference>
<accession>A0A0D3JMP8</accession>
<dbReference type="HOGENOM" id="CLU_1088174_0_0_1"/>
<dbReference type="GeneID" id="17270366"/>
<protein>
    <recommendedName>
        <fullName evidence="4">RING-type E3 ubiquitin transferase</fullName>
    </recommendedName>
</protein>
<dbReference type="EnsemblProtists" id="EOD24783">
    <property type="protein sequence ID" value="EOD24783"/>
    <property type="gene ID" value="EMIHUDRAFT_238275"/>
</dbReference>
<dbReference type="AlphaFoldDB" id="A0A0D3JMP8"/>
<evidence type="ECO:0000313" key="3">
    <source>
        <dbReference type="Proteomes" id="UP000013827"/>
    </source>
</evidence>
<sequence length="256" mass="26654">AEARAASILVEAESRLATERARAAQLEGSAADARCEKEAALAANELLGERLRAAAEAETGAVALARRKYDEEARGASLAEAVAHAVEAAVGHTQSVAFVDKCRTLDEVIEATREAAARESAAEAAVLRNELFAEAAARSAAEEEVRSLKRQLAERRASGSAGLLPAAEVEIVASMAAEAARKNGGEEGRSGDLSRRLDDLRATVAEQRACLERTMADRSAAAWDMMRLLSAATAVGGGGVSQEPSDARASCPVCNP</sequence>
<evidence type="ECO:0000313" key="2">
    <source>
        <dbReference type="EnsemblProtists" id="EOD24783"/>
    </source>
</evidence>
<evidence type="ECO:0008006" key="4">
    <source>
        <dbReference type="Google" id="ProtNLM"/>
    </source>
</evidence>
<proteinExistence type="predicted"/>
<name>A0A0D3JMP8_EMIH1</name>